<dbReference type="AlphaFoldDB" id="A0A3E0HAU4"/>
<sequence length="214" mass="22693">MGKRKGRPWVVQLLLDIALAPAAFFLIQAFTSVSTATALLVSILLGAAWTGFGVARTGKVNAVSLCVLLGLAVGVALTVVTGDPRFGVAKDSLYTGVFGVVTLASMLAPRPLMFYLIRPFATEDGDPAKVEEWNRSWLSPLFRRCMRVMTAVWGIGLLVEALGRIAIVYGGASLDLAAALSPVLTAVVLIALMSWTAGYGRRAGEARRQIEQGA</sequence>
<dbReference type="NCBIfam" id="NF041646">
    <property type="entry name" value="VC0807_fam"/>
    <property type="match status" value="1"/>
</dbReference>
<reference evidence="2 3" key="1">
    <citation type="submission" date="2018-08" db="EMBL/GenBank/DDBJ databases">
        <title>Genomic Encyclopedia of Archaeal and Bacterial Type Strains, Phase II (KMG-II): from individual species to whole genera.</title>
        <authorList>
            <person name="Goeker M."/>
        </authorList>
    </citation>
    <scope>NUCLEOTIDE SEQUENCE [LARGE SCALE GENOMIC DNA]</scope>
    <source>
        <strain evidence="2 3">DSM 45791</strain>
    </source>
</reference>
<feature type="transmembrane region" description="Helical" evidence="1">
    <location>
        <begin position="36"/>
        <end position="55"/>
    </location>
</feature>
<protein>
    <recommendedName>
        <fullName evidence="4">Intracellular septation protein A</fullName>
    </recommendedName>
</protein>
<keyword evidence="1" id="KW-0472">Membrane</keyword>
<dbReference type="OrthoDB" id="4544430at2"/>
<evidence type="ECO:0000313" key="3">
    <source>
        <dbReference type="Proteomes" id="UP000256269"/>
    </source>
</evidence>
<feature type="transmembrane region" description="Helical" evidence="1">
    <location>
        <begin position="62"/>
        <end position="80"/>
    </location>
</feature>
<evidence type="ECO:0008006" key="4">
    <source>
        <dbReference type="Google" id="ProtNLM"/>
    </source>
</evidence>
<keyword evidence="1" id="KW-1133">Transmembrane helix</keyword>
<organism evidence="2 3">
    <name type="scientific">Kutzneria buriramensis</name>
    <dbReference type="NCBI Taxonomy" id="1045776"/>
    <lineage>
        <taxon>Bacteria</taxon>
        <taxon>Bacillati</taxon>
        <taxon>Actinomycetota</taxon>
        <taxon>Actinomycetes</taxon>
        <taxon>Pseudonocardiales</taxon>
        <taxon>Pseudonocardiaceae</taxon>
        <taxon>Kutzneria</taxon>
    </lineage>
</organism>
<comment type="caution">
    <text evidence="2">The sequence shown here is derived from an EMBL/GenBank/DDBJ whole genome shotgun (WGS) entry which is preliminary data.</text>
</comment>
<name>A0A3E0HAU4_9PSEU</name>
<accession>A0A3E0HAU4</accession>
<evidence type="ECO:0000313" key="2">
    <source>
        <dbReference type="EMBL" id="REH41169.1"/>
    </source>
</evidence>
<gene>
    <name evidence="2" type="ORF">BCF44_112251</name>
</gene>
<keyword evidence="1" id="KW-0812">Transmembrane</keyword>
<feature type="transmembrane region" description="Helical" evidence="1">
    <location>
        <begin position="9"/>
        <end position="30"/>
    </location>
</feature>
<feature type="transmembrane region" description="Helical" evidence="1">
    <location>
        <begin position="148"/>
        <end position="170"/>
    </location>
</feature>
<feature type="transmembrane region" description="Helical" evidence="1">
    <location>
        <begin position="92"/>
        <end position="109"/>
    </location>
</feature>
<proteinExistence type="predicted"/>
<dbReference type="Proteomes" id="UP000256269">
    <property type="component" value="Unassembled WGS sequence"/>
</dbReference>
<keyword evidence="3" id="KW-1185">Reference proteome</keyword>
<feature type="transmembrane region" description="Helical" evidence="1">
    <location>
        <begin position="176"/>
        <end position="199"/>
    </location>
</feature>
<evidence type="ECO:0000256" key="1">
    <source>
        <dbReference type="SAM" id="Phobius"/>
    </source>
</evidence>
<dbReference type="RefSeq" id="WP_116178342.1">
    <property type="nucleotide sequence ID" value="NZ_CP144375.1"/>
</dbReference>
<dbReference type="EMBL" id="QUNO01000012">
    <property type="protein sequence ID" value="REH41169.1"/>
    <property type="molecule type" value="Genomic_DNA"/>
</dbReference>